<evidence type="ECO:0000313" key="3">
    <source>
        <dbReference type="EMBL" id="TGE39693.1"/>
    </source>
</evidence>
<feature type="region of interest" description="Disordered" evidence="1">
    <location>
        <begin position="176"/>
        <end position="198"/>
    </location>
</feature>
<feature type="compositionally biased region" description="Basic and acidic residues" evidence="1">
    <location>
        <begin position="187"/>
        <end position="198"/>
    </location>
</feature>
<feature type="transmembrane region" description="Helical" evidence="2">
    <location>
        <begin position="90"/>
        <end position="110"/>
    </location>
</feature>
<organism evidence="3 4">
    <name type="scientific">Desulfosporosinus fructosivorans</name>
    <dbReference type="NCBI Taxonomy" id="2018669"/>
    <lineage>
        <taxon>Bacteria</taxon>
        <taxon>Bacillati</taxon>
        <taxon>Bacillota</taxon>
        <taxon>Clostridia</taxon>
        <taxon>Eubacteriales</taxon>
        <taxon>Desulfitobacteriaceae</taxon>
        <taxon>Desulfosporosinus</taxon>
    </lineage>
</organism>
<protein>
    <recommendedName>
        <fullName evidence="5">TIGR04086 family membrane protein</fullName>
    </recommendedName>
</protein>
<comment type="caution">
    <text evidence="3">The sequence shown here is derived from an EMBL/GenBank/DDBJ whole genome shotgun (WGS) entry which is preliminary data.</text>
</comment>
<gene>
    <name evidence="3" type="ORF">E4K67_01460</name>
</gene>
<proteinExistence type="predicted"/>
<feature type="transmembrane region" description="Helical" evidence="2">
    <location>
        <begin position="12"/>
        <end position="29"/>
    </location>
</feature>
<dbReference type="RefSeq" id="WP_135544633.1">
    <property type="nucleotide sequence ID" value="NZ_SPQQ01000001.1"/>
</dbReference>
<accession>A0A4Z0RCK5</accession>
<evidence type="ECO:0000256" key="2">
    <source>
        <dbReference type="SAM" id="Phobius"/>
    </source>
</evidence>
<keyword evidence="2" id="KW-0472">Membrane</keyword>
<sequence length="245" mass="26629">MGPLILRGITTALLVTVLTLFAGIVWGITGLGGLSISRLLDIGLLASCIVGGYRTAKESGEWLLGGIVGVGYVTVGTLLLALFLPIRGWGFIQVLAEGVIIGLVAGAVGAGGAKGTGMSAWSGKRSQITPSYADYETDDRYETNDSVNSTFDWDEEEVHEDWKEPPITNWIESSERDYKGRPGAKGACEKSPDVQWPWDKEEEKLVDSGPRQLEPFVGWEPDSARTDLVERNKASLSKNIAWWEQ</sequence>
<dbReference type="AlphaFoldDB" id="A0A4Z0RCK5"/>
<evidence type="ECO:0008006" key="5">
    <source>
        <dbReference type="Google" id="ProtNLM"/>
    </source>
</evidence>
<keyword evidence="4" id="KW-1185">Reference proteome</keyword>
<reference evidence="3 4" key="1">
    <citation type="submission" date="2019-03" db="EMBL/GenBank/DDBJ databases">
        <title>Draft Genome Sequence of Desulfosporosinus fructosivorans Strain 63.6F, Isolated from Marine Sediment in the Baltic Sea.</title>
        <authorList>
            <person name="Hausmann B."/>
            <person name="Vandieken V."/>
            <person name="Pjevac P."/>
            <person name="Schreck K."/>
            <person name="Herbold C.W."/>
            <person name="Loy A."/>
        </authorList>
    </citation>
    <scope>NUCLEOTIDE SEQUENCE [LARGE SCALE GENOMIC DNA]</scope>
    <source>
        <strain evidence="3 4">63.6F</strain>
    </source>
</reference>
<keyword evidence="2" id="KW-1133">Transmembrane helix</keyword>
<dbReference type="Proteomes" id="UP000298460">
    <property type="component" value="Unassembled WGS sequence"/>
</dbReference>
<dbReference type="OrthoDB" id="1795642at2"/>
<evidence type="ECO:0000313" key="4">
    <source>
        <dbReference type="Proteomes" id="UP000298460"/>
    </source>
</evidence>
<name>A0A4Z0RCK5_9FIRM</name>
<evidence type="ECO:0000256" key="1">
    <source>
        <dbReference type="SAM" id="MobiDB-lite"/>
    </source>
</evidence>
<feature type="transmembrane region" description="Helical" evidence="2">
    <location>
        <begin position="62"/>
        <end position="84"/>
    </location>
</feature>
<keyword evidence="2" id="KW-0812">Transmembrane</keyword>
<dbReference type="EMBL" id="SPQQ01000001">
    <property type="protein sequence ID" value="TGE39693.1"/>
    <property type="molecule type" value="Genomic_DNA"/>
</dbReference>